<dbReference type="AlphaFoldDB" id="A0A5N5QM56"/>
<accession>A0A5N5QM56</accession>
<evidence type="ECO:0000313" key="2">
    <source>
        <dbReference type="EMBL" id="KAB5592759.1"/>
    </source>
</evidence>
<dbReference type="PANTHER" id="PTHR34706">
    <property type="entry name" value="SLR1338 PROTEIN"/>
    <property type="match status" value="1"/>
</dbReference>
<evidence type="ECO:0000313" key="3">
    <source>
        <dbReference type="Proteomes" id="UP000383932"/>
    </source>
</evidence>
<dbReference type="PANTHER" id="PTHR34706:SF1">
    <property type="entry name" value="VWFA DOMAIN-CONTAINING PROTEIN"/>
    <property type="match status" value="1"/>
</dbReference>
<gene>
    <name evidence="2" type="ORF">CTheo_3827</name>
</gene>
<dbReference type="EMBL" id="SSOP01000055">
    <property type="protein sequence ID" value="KAB5592759.1"/>
    <property type="molecule type" value="Genomic_DNA"/>
</dbReference>
<organism evidence="2 3">
    <name type="scientific">Ceratobasidium theobromae</name>
    <dbReference type="NCBI Taxonomy" id="1582974"/>
    <lineage>
        <taxon>Eukaryota</taxon>
        <taxon>Fungi</taxon>
        <taxon>Dikarya</taxon>
        <taxon>Basidiomycota</taxon>
        <taxon>Agaricomycotina</taxon>
        <taxon>Agaricomycetes</taxon>
        <taxon>Cantharellales</taxon>
        <taxon>Ceratobasidiaceae</taxon>
        <taxon>Ceratobasidium</taxon>
    </lineage>
</organism>
<dbReference type="SMART" id="SM00327">
    <property type="entry name" value="VWA"/>
    <property type="match status" value="1"/>
</dbReference>
<protein>
    <recommendedName>
        <fullName evidence="1">VWFA domain-containing protein</fullName>
    </recommendedName>
</protein>
<dbReference type="InterPro" id="IPR002035">
    <property type="entry name" value="VWF_A"/>
</dbReference>
<keyword evidence="3" id="KW-1185">Reference proteome</keyword>
<dbReference type="Pfam" id="PF00092">
    <property type="entry name" value="VWA"/>
    <property type="match status" value="1"/>
</dbReference>
<dbReference type="OrthoDB" id="2142040at2759"/>
<dbReference type="InterPro" id="IPR036465">
    <property type="entry name" value="vWFA_dom_sf"/>
</dbReference>
<evidence type="ECO:0000259" key="1">
    <source>
        <dbReference type="PROSITE" id="PS50234"/>
    </source>
</evidence>
<dbReference type="Gene3D" id="3.40.50.410">
    <property type="entry name" value="von Willebrand factor, type A domain"/>
    <property type="match status" value="1"/>
</dbReference>
<sequence length="250" mass="27859">MIRIFRRITRRKASLPTYGDGPPNYAAEQALQVLSDYDIVFLVDDSGSMYGNRWGEAGRALAGVARIAAQYDNNGIDVYFLNSPEKASGLTSEIEVMKLFETIQPYGPTPTGDRLDRLLRTYIGYLEEAPRNQLPPPKPINFIVITDGEPTDDVESVIVAAAHRLEKNNALLSQLGIQFFQVGNDSKATRSLKELDNALSKKHHIRDIVDTTPYKRKPLTDETIIKVLLGGINRRVDNMGAAAVMKRRTV</sequence>
<dbReference type="Proteomes" id="UP000383932">
    <property type="component" value="Unassembled WGS sequence"/>
</dbReference>
<reference evidence="2 3" key="1">
    <citation type="journal article" date="2019" name="Fungal Biol. Biotechnol.">
        <title>Draft genome sequence of fastidious pathogen Ceratobasidium theobromae, which causes vascular-streak dieback in Theobroma cacao.</title>
        <authorList>
            <person name="Ali S.S."/>
            <person name="Asman A."/>
            <person name="Shao J."/>
            <person name="Firmansyah A.P."/>
            <person name="Susilo A.W."/>
            <person name="Rosmana A."/>
            <person name="McMahon P."/>
            <person name="Junaid M."/>
            <person name="Guest D."/>
            <person name="Kheng T.Y."/>
            <person name="Meinhardt L.W."/>
            <person name="Bailey B.A."/>
        </authorList>
    </citation>
    <scope>NUCLEOTIDE SEQUENCE [LARGE SCALE GENOMIC DNA]</scope>
    <source>
        <strain evidence="2 3">CT2</strain>
    </source>
</reference>
<proteinExistence type="predicted"/>
<comment type="caution">
    <text evidence="2">The sequence shown here is derived from an EMBL/GenBank/DDBJ whole genome shotgun (WGS) entry which is preliminary data.</text>
</comment>
<name>A0A5N5QM56_9AGAM</name>
<feature type="domain" description="VWFA" evidence="1">
    <location>
        <begin position="38"/>
        <end position="228"/>
    </location>
</feature>
<dbReference type="PROSITE" id="PS50234">
    <property type="entry name" value="VWFA"/>
    <property type="match status" value="1"/>
</dbReference>
<dbReference type="SUPFAM" id="SSF53300">
    <property type="entry name" value="vWA-like"/>
    <property type="match status" value="1"/>
</dbReference>